<evidence type="ECO:0000256" key="14">
    <source>
        <dbReference type="HAMAP-Rule" id="MF_01006"/>
    </source>
</evidence>
<dbReference type="GO" id="GO:0050380">
    <property type="term" value="F:undecaprenyl-diphosphatase activity"/>
    <property type="evidence" value="ECO:0007669"/>
    <property type="project" value="UniProtKB-UniRule"/>
</dbReference>
<evidence type="ECO:0000256" key="9">
    <source>
        <dbReference type="ARBA" id="ARBA00023136"/>
    </source>
</evidence>
<comment type="subcellular location">
    <subcellularLocation>
        <location evidence="1 14">Cell membrane</location>
        <topology evidence="1 14">Multi-pass membrane protein</topology>
    </subcellularLocation>
</comment>
<dbReference type="EMBL" id="DVNC01000023">
    <property type="protein sequence ID" value="HIU53093.1"/>
    <property type="molecule type" value="Genomic_DNA"/>
</dbReference>
<keyword evidence="14" id="KW-0961">Cell wall biogenesis/degradation</keyword>
<dbReference type="EC" id="3.6.1.27" evidence="3 14"/>
<feature type="transmembrane region" description="Helical" evidence="14">
    <location>
        <begin position="40"/>
        <end position="59"/>
    </location>
</feature>
<feature type="transmembrane region" description="Helical" evidence="14">
    <location>
        <begin position="117"/>
        <end position="133"/>
    </location>
</feature>
<accession>A0A9D1SB45</accession>
<feature type="transmembrane region" description="Helical" evidence="14">
    <location>
        <begin position="218"/>
        <end position="241"/>
    </location>
</feature>
<dbReference type="Pfam" id="PF02673">
    <property type="entry name" value="BacA"/>
    <property type="match status" value="1"/>
</dbReference>
<evidence type="ECO:0000256" key="3">
    <source>
        <dbReference type="ARBA" id="ARBA00012374"/>
    </source>
</evidence>
<dbReference type="Proteomes" id="UP000824107">
    <property type="component" value="Unassembled WGS sequence"/>
</dbReference>
<keyword evidence="6 14" id="KW-0812">Transmembrane</keyword>
<evidence type="ECO:0000256" key="8">
    <source>
        <dbReference type="ARBA" id="ARBA00022989"/>
    </source>
</evidence>
<dbReference type="GO" id="GO:0046677">
    <property type="term" value="P:response to antibiotic"/>
    <property type="evidence" value="ECO:0007669"/>
    <property type="project" value="UniProtKB-UniRule"/>
</dbReference>
<organism evidence="15 16">
    <name type="scientific">Candidatus Scatocola faecipullorum</name>
    <dbReference type="NCBI Taxonomy" id="2840917"/>
    <lineage>
        <taxon>Bacteria</taxon>
        <taxon>Pseudomonadati</taxon>
        <taxon>Pseudomonadota</taxon>
        <taxon>Alphaproteobacteria</taxon>
        <taxon>Rhodospirillales</taxon>
        <taxon>Rhodospirillaceae</taxon>
        <taxon>Rhodospirillaceae incertae sedis</taxon>
        <taxon>Candidatus Scatocola</taxon>
    </lineage>
</organism>
<evidence type="ECO:0000313" key="15">
    <source>
        <dbReference type="EMBL" id="HIU53093.1"/>
    </source>
</evidence>
<gene>
    <name evidence="14" type="primary">uppP</name>
    <name evidence="15" type="ORF">IAD20_03325</name>
</gene>
<comment type="miscellaneous">
    <text evidence="14">Bacitracin is thought to be involved in the inhibition of peptidoglycan synthesis by sequestering undecaprenyl diphosphate, thereby reducing the pool of lipid carrier available.</text>
</comment>
<evidence type="ECO:0000256" key="7">
    <source>
        <dbReference type="ARBA" id="ARBA00022801"/>
    </source>
</evidence>
<reference evidence="15" key="2">
    <citation type="journal article" date="2021" name="PeerJ">
        <title>Extensive microbial diversity within the chicken gut microbiome revealed by metagenomics and culture.</title>
        <authorList>
            <person name="Gilroy R."/>
            <person name="Ravi A."/>
            <person name="Getino M."/>
            <person name="Pursley I."/>
            <person name="Horton D.L."/>
            <person name="Alikhan N.F."/>
            <person name="Baker D."/>
            <person name="Gharbi K."/>
            <person name="Hall N."/>
            <person name="Watson M."/>
            <person name="Adriaenssens E.M."/>
            <person name="Foster-Nyarko E."/>
            <person name="Jarju S."/>
            <person name="Secka A."/>
            <person name="Antonio M."/>
            <person name="Oren A."/>
            <person name="Chaudhuri R.R."/>
            <person name="La Ragione R."/>
            <person name="Hildebrand F."/>
            <person name="Pallen M.J."/>
        </authorList>
    </citation>
    <scope>NUCLEOTIDE SEQUENCE</scope>
    <source>
        <strain evidence="15">ChiW3-316</strain>
    </source>
</reference>
<dbReference type="PANTHER" id="PTHR30622:SF4">
    <property type="entry name" value="UNDECAPRENYL-DIPHOSPHATASE"/>
    <property type="match status" value="1"/>
</dbReference>
<sequence length="274" mass="30225">MTDLHLMLLSALQGLTEFLPVSSSGHLILFSKFTTFPDQGLAFDVAVHVGSIIAVMIYFSETIWEMLKGVAKTYFIPNFKNPGSKLAWLIVIGTIPAVIAGLFLVENGTDELRSARLIGWTMLSFGIVLFIADKIGMTIRKIEHLTALDAVLIGLAQCLALIPGTSRSGITITMGRFLGLERREAAKFAMLLSIPTIAGAGALVGWELYQQGNMAEIIYAMDGITYSFIASVLAIYIIMWWLKKSTFLPFVIYRLCLGSYLLLDSYGYLDNFLK</sequence>
<evidence type="ECO:0000256" key="12">
    <source>
        <dbReference type="ARBA" id="ARBA00032932"/>
    </source>
</evidence>
<evidence type="ECO:0000256" key="10">
    <source>
        <dbReference type="ARBA" id="ARBA00023251"/>
    </source>
</evidence>
<keyword evidence="9 14" id="KW-0472">Membrane</keyword>
<evidence type="ECO:0000313" key="16">
    <source>
        <dbReference type="Proteomes" id="UP000824107"/>
    </source>
</evidence>
<evidence type="ECO:0000256" key="13">
    <source>
        <dbReference type="ARBA" id="ARBA00047594"/>
    </source>
</evidence>
<dbReference type="GO" id="GO:0009252">
    <property type="term" value="P:peptidoglycan biosynthetic process"/>
    <property type="evidence" value="ECO:0007669"/>
    <property type="project" value="UniProtKB-KW"/>
</dbReference>
<comment type="catalytic activity">
    <reaction evidence="13 14">
        <text>di-trans,octa-cis-undecaprenyl diphosphate + H2O = di-trans,octa-cis-undecaprenyl phosphate + phosphate + H(+)</text>
        <dbReference type="Rhea" id="RHEA:28094"/>
        <dbReference type="ChEBI" id="CHEBI:15377"/>
        <dbReference type="ChEBI" id="CHEBI:15378"/>
        <dbReference type="ChEBI" id="CHEBI:43474"/>
        <dbReference type="ChEBI" id="CHEBI:58405"/>
        <dbReference type="ChEBI" id="CHEBI:60392"/>
        <dbReference type="EC" id="3.6.1.27"/>
    </reaction>
</comment>
<keyword evidence="7 14" id="KW-0378">Hydrolase</keyword>
<feature type="transmembrane region" description="Helical" evidence="14">
    <location>
        <begin position="185"/>
        <end position="206"/>
    </location>
</feature>
<feature type="transmembrane region" description="Helical" evidence="14">
    <location>
        <begin position="86"/>
        <end position="105"/>
    </location>
</feature>
<proteinExistence type="inferred from homology"/>
<keyword evidence="14" id="KW-0573">Peptidoglycan synthesis</keyword>
<dbReference type="GO" id="GO:0071555">
    <property type="term" value="P:cell wall organization"/>
    <property type="evidence" value="ECO:0007669"/>
    <property type="project" value="UniProtKB-KW"/>
</dbReference>
<evidence type="ECO:0000256" key="2">
    <source>
        <dbReference type="ARBA" id="ARBA00010621"/>
    </source>
</evidence>
<comment type="function">
    <text evidence="14">Catalyzes the dephosphorylation of undecaprenyl diphosphate (UPP). Confers resistance to bacitracin.</text>
</comment>
<keyword evidence="8 14" id="KW-1133">Transmembrane helix</keyword>
<name>A0A9D1SB45_9PROT</name>
<dbReference type="AlphaFoldDB" id="A0A9D1SB45"/>
<evidence type="ECO:0000256" key="6">
    <source>
        <dbReference type="ARBA" id="ARBA00022692"/>
    </source>
</evidence>
<dbReference type="NCBIfam" id="NF001393">
    <property type="entry name" value="PRK00281.2-4"/>
    <property type="match status" value="1"/>
</dbReference>
<feature type="transmembrane region" description="Helical" evidence="14">
    <location>
        <begin position="247"/>
        <end position="269"/>
    </location>
</feature>
<dbReference type="InterPro" id="IPR003824">
    <property type="entry name" value="UppP"/>
</dbReference>
<evidence type="ECO:0000256" key="5">
    <source>
        <dbReference type="ARBA" id="ARBA00022475"/>
    </source>
</evidence>
<evidence type="ECO:0000256" key="4">
    <source>
        <dbReference type="ARBA" id="ARBA00021581"/>
    </source>
</evidence>
<keyword evidence="14" id="KW-0133">Cell shape</keyword>
<protein>
    <recommendedName>
        <fullName evidence="4 14">Undecaprenyl-diphosphatase</fullName>
        <ecNumber evidence="3 14">3.6.1.27</ecNumber>
    </recommendedName>
    <alternativeName>
        <fullName evidence="12 14">Bacitracin resistance protein</fullName>
    </alternativeName>
    <alternativeName>
        <fullName evidence="11 14">Undecaprenyl pyrophosphate phosphatase</fullName>
    </alternativeName>
</protein>
<dbReference type="GO" id="GO:0008360">
    <property type="term" value="P:regulation of cell shape"/>
    <property type="evidence" value="ECO:0007669"/>
    <property type="project" value="UniProtKB-KW"/>
</dbReference>
<dbReference type="PANTHER" id="PTHR30622">
    <property type="entry name" value="UNDECAPRENYL-DIPHOSPHATASE"/>
    <property type="match status" value="1"/>
</dbReference>
<keyword evidence="5 14" id="KW-1003">Cell membrane</keyword>
<evidence type="ECO:0000256" key="1">
    <source>
        <dbReference type="ARBA" id="ARBA00004651"/>
    </source>
</evidence>
<comment type="similarity">
    <text evidence="2 14">Belongs to the UppP family.</text>
</comment>
<dbReference type="HAMAP" id="MF_01006">
    <property type="entry name" value="Undec_diphosphatase"/>
    <property type="match status" value="1"/>
</dbReference>
<keyword evidence="10 14" id="KW-0046">Antibiotic resistance</keyword>
<reference evidence="15" key="1">
    <citation type="submission" date="2020-10" db="EMBL/GenBank/DDBJ databases">
        <authorList>
            <person name="Gilroy R."/>
        </authorList>
    </citation>
    <scope>NUCLEOTIDE SEQUENCE</scope>
    <source>
        <strain evidence="15">ChiW3-316</strain>
    </source>
</reference>
<evidence type="ECO:0000256" key="11">
    <source>
        <dbReference type="ARBA" id="ARBA00032707"/>
    </source>
</evidence>
<comment type="caution">
    <text evidence="15">The sequence shown here is derived from an EMBL/GenBank/DDBJ whole genome shotgun (WGS) entry which is preliminary data.</text>
</comment>
<dbReference type="GO" id="GO:0005886">
    <property type="term" value="C:plasma membrane"/>
    <property type="evidence" value="ECO:0007669"/>
    <property type="project" value="UniProtKB-SubCell"/>
</dbReference>